<dbReference type="AlphaFoldDB" id="A0AAE0THB1"/>
<protein>
    <submittedName>
        <fullName evidence="3">Uncharacterized protein</fullName>
    </submittedName>
</protein>
<keyword evidence="4" id="KW-1185">Reference proteome</keyword>
<keyword evidence="1" id="KW-0547">Nucleotide-binding</keyword>
<evidence type="ECO:0000256" key="2">
    <source>
        <dbReference type="ARBA" id="ARBA00023134"/>
    </source>
</evidence>
<comment type="caution">
    <text evidence="3">The sequence shown here is derived from an EMBL/GenBank/DDBJ whole genome shotgun (WGS) entry which is preliminary data.</text>
</comment>
<evidence type="ECO:0000313" key="3">
    <source>
        <dbReference type="EMBL" id="KAK3610370.1"/>
    </source>
</evidence>
<dbReference type="SMART" id="SM00173">
    <property type="entry name" value="RAS"/>
    <property type="match status" value="1"/>
</dbReference>
<reference evidence="3" key="1">
    <citation type="journal article" date="2021" name="Genome Biol. Evol.">
        <title>A High-Quality Reference Genome for a Parasitic Bivalve with Doubly Uniparental Inheritance (Bivalvia: Unionida).</title>
        <authorList>
            <person name="Smith C.H."/>
        </authorList>
    </citation>
    <scope>NUCLEOTIDE SEQUENCE</scope>
    <source>
        <strain evidence="3">CHS0354</strain>
    </source>
</reference>
<dbReference type="PANTHER" id="PTHR47977">
    <property type="entry name" value="RAS-RELATED PROTEIN RAB"/>
    <property type="match status" value="1"/>
</dbReference>
<dbReference type="SMART" id="SM00174">
    <property type="entry name" value="RHO"/>
    <property type="match status" value="1"/>
</dbReference>
<name>A0AAE0THB1_9BIVA</name>
<dbReference type="SMART" id="SM00175">
    <property type="entry name" value="RAB"/>
    <property type="match status" value="1"/>
</dbReference>
<dbReference type="FunFam" id="3.40.50.300:FF:001329">
    <property type="entry name" value="Small GTP-binding protein, putative"/>
    <property type="match status" value="1"/>
</dbReference>
<dbReference type="Gene3D" id="3.40.50.300">
    <property type="entry name" value="P-loop containing nucleotide triphosphate hydrolases"/>
    <property type="match status" value="1"/>
</dbReference>
<gene>
    <name evidence="3" type="ORF">CHS0354_008646</name>
</gene>
<evidence type="ECO:0000313" key="4">
    <source>
        <dbReference type="Proteomes" id="UP001195483"/>
    </source>
</evidence>
<dbReference type="InterPro" id="IPR001806">
    <property type="entry name" value="Small_GTPase"/>
</dbReference>
<dbReference type="GO" id="GO:0005525">
    <property type="term" value="F:GTP binding"/>
    <property type="evidence" value="ECO:0007669"/>
    <property type="project" value="UniProtKB-KW"/>
</dbReference>
<dbReference type="NCBIfam" id="TIGR00231">
    <property type="entry name" value="small_GTP"/>
    <property type="match status" value="1"/>
</dbReference>
<dbReference type="CDD" id="cd00154">
    <property type="entry name" value="Rab"/>
    <property type="match status" value="1"/>
</dbReference>
<dbReference type="Proteomes" id="UP001195483">
    <property type="component" value="Unassembled WGS sequence"/>
</dbReference>
<dbReference type="GO" id="GO:0003924">
    <property type="term" value="F:GTPase activity"/>
    <property type="evidence" value="ECO:0007669"/>
    <property type="project" value="InterPro"/>
</dbReference>
<proteinExistence type="predicted"/>
<dbReference type="InterPro" id="IPR050227">
    <property type="entry name" value="Rab"/>
</dbReference>
<organism evidence="3 4">
    <name type="scientific">Potamilus streckersoni</name>
    <dbReference type="NCBI Taxonomy" id="2493646"/>
    <lineage>
        <taxon>Eukaryota</taxon>
        <taxon>Metazoa</taxon>
        <taxon>Spiralia</taxon>
        <taxon>Lophotrochozoa</taxon>
        <taxon>Mollusca</taxon>
        <taxon>Bivalvia</taxon>
        <taxon>Autobranchia</taxon>
        <taxon>Heteroconchia</taxon>
        <taxon>Palaeoheterodonta</taxon>
        <taxon>Unionida</taxon>
        <taxon>Unionoidea</taxon>
        <taxon>Unionidae</taxon>
        <taxon>Ambleminae</taxon>
        <taxon>Lampsilini</taxon>
        <taxon>Potamilus</taxon>
    </lineage>
</organism>
<dbReference type="SUPFAM" id="SSF52540">
    <property type="entry name" value="P-loop containing nucleoside triphosphate hydrolases"/>
    <property type="match status" value="1"/>
</dbReference>
<keyword evidence="2" id="KW-0342">GTP-binding</keyword>
<dbReference type="EMBL" id="JAEAOA010000568">
    <property type="protein sequence ID" value="KAK3610370.1"/>
    <property type="molecule type" value="Genomic_DNA"/>
</dbReference>
<evidence type="ECO:0000256" key="1">
    <source>
        <dbReference type="ARBA" id="ARBA00022741"/>
    </source>
</evidence>
<sequence length="207" mass="22988">MATGSPNYKIILCGEYGVGKSSIFRRFMNNSFLEETGKKSTIGLDQATQMFRAHGTEVKLTLWDTGGMERMSFIGSSYYRGANAALLCYSMRNKDSFTILSQYILDIVMNAEGAKIFLCGNFADCTGENCVTKANIESFERECGDVLSGNYQISCKDNTGLNDMFSDIARVLHQDAVNKMTLRKDMIVRPGISPEAEPAHKRKCCSE</sequence>
<dbReference type="InterPro" id="IPR005225">
    <property type="entry name" value="Small_GTP-bd"/>
</dbReference>
<dbReference type="InterPro" id="IPR027417">
    <property type="entry name" value="P-loop_NTPase"/>
</dbReference>
<reference evidence="3" key="3">
    <citation type="submission" date="2023-05" db="EMBL/GenBank/DDBJ databases">
        <authorList>
            <person name="Smith C.H."/>
        </authorList>
    </citation>
    <scope>NUCLEOTIDE SEQUENCE</scope>
    <source>
        <strain evidence="3">CHS0354</strain>
        <tissue evidence="3">Mantle</tissue>
    </source>
</reference>
<dbReference type="PRINTS" id="PR00449">
    <property type="entry name" value="RASTRNSFRMNG"/>
</dbReference>
<reference evidence="3" key="2">
    <citation type="journal article" date="2021" name="Genome Biol. Evol.">
        <title>Developing a high-quality reference genome for a parasitic bivalve with doubly uniparental inheritance (Bivalvia: Unionida).</title>
        <authorList>
            <person name="Smith C.H."/>
        </authorList>
    </citation>
    <scope>NUCLEOTIDE SEQUENCE</scope>
    <source>
        <strain evidence="3">CHS0354</strain>
        <tissue evidence="3">Mantle</tissue>
    </source>
</reference>
<accession>A0AAE0THB1</accession>
<dbReference type="Pfam" id="PF00071">
    <property type="entry name" value="Ras"/>
    <property type="match status" value="1"/>
</dbReference>
<dbReference type="PROSITE" id="PS51419">
    <property type="entry name" value="RAB"/>
    <property type="match status" value="1"/>
</dbReference>